<dbReference type="SMART" id="SM00729">
    <property type="entry name" value="Elp3"/>
    <property type="match status" value="1"/>
</dbReference>
<dbReference type="AlphaFoldDB" id="A0A3E0WG70"/>
<organism evidence="6 7">
    <name type="scientific">Alkalilimnicola ehrlichii</name>
    <dbReference type="NCBI Taxonomy" id="351052"/>
    <lineage>
        <taxon>Bacteria</taxon>
        <taxon>Pseudomonadati</taxon>
        <taxon>Pseudomonadota</taxon>
        <taxon>Gammaproteobacteria</taxon>
        <taxon>Chromatiales</taxon>
        <taxon>Ectothiorhodospiraceae</taxon>
        <taxon>Alkalilimnicola</taxon>
    </lineage>
</organism>
<dbReference type="GO" id="GO:0003824">
    <property type="term" value="F:catalytic activity"/>
    <property type="evidence" value="ECO:0007669"/>
    <property type="project" value="InterPro"/>
</dbReference>
<evidence type="ECO:0000313" key="7">
    <source>
        <dbReference type="Proteomes" id="UP000256763"/>
    </source>
</evidence>
<protein>
    <submittedName>
        <fullName evidence="6">Radical SAM protein</fullName>
    </submittedName>
</protein>
<dbReference type="SFLD" id="SFLDS00029">
    <property type="entry name" value="Radical_SAM"/>
    <property type="match status" value="1"/>
</dbReference>
<evidence type="ECO:0000259" key="5">
    <source>
        <dbReference type="PROSITE" id="PS51918"/>
    </source>
</evidence>
<dbReference type="RefSeq" id="WP_116348534.1">
    <property type="nucleotide sequence ID" value="NZ_NFZW01000037.1"/>
</dbReference>
<feature type="region of interest" description="Disordered" evidence="4">
    <location>
        <begin position="27"/>
        <end position="47"/>
    </location>
</feature>
<evidence type="ECO:0000256" key="3">
    <source>
        <dbReference type="ARBA" id="ARBA00023014"/>
    </source>
</evidence>
<evidence type="ECO:0000256" key="4">
    <source>
        <dbReference type="SAM" id="MobiDB-lite"/>
    </source>
</evidence>
<accession>A0A3E0WG70</accession>
<dbReference type="CDD" id="cd01335">
    <property type="entry name" value="Radical_SAM"/>
    <property type="match status" value="1"/>
</dbReference>
<dbReference type="NCBIfam" id="NF033668">
    <property type="entry name" value="rSAM_PA0069"/>
    <property type="match status" value="1"/>
</dbReference>
<dbReference type="PANTHER" id="PTHR43432:SF3">
    <property type="entry name" value="SLR0285 PROTEIN"/>
    <property type="match status" value="1"/>
</dbReference>
<dbReference type="GO" id="GO:0051536">
    <property type="term" value="F:iron-sulfur cluster binding"/>
    <property type="evidence" value="ECO:0007669"/>
    <property type="project" value="UniProtKB-KW"/>
</dbReference>
<dbReference type="InterPro" id="IPR058240">
    <property type="entry name" value="rSAM_sf"/>
</dbReference>
<name>A0A3E0WG70_9GAMM</name>
<sequence>MTKPIKGRGAVSNRASRFDEIKRERVDDGWYQEEEAPPRTEVMPDSNRSIITYNESPDIPFDRSINPYKGCEHACAYCYARPSHAYLGLSPGLDFETKLFAKFKAAELLRQELAKPRYRPAPISLGANTDPYQPVERKLRITRAVLQVLHDTRHPVAVITKSALIERDIDLLAPMAERNLAQAAVSVTTLSADLSRRLEPRATAPHRRLRAIKTLAEAGIPVTVMFAPVIPALNDAEMEDVLGAAREAGARSAAFVLLRLPREVNEIFEEWLAVHEPGKAQHVMSLVQQMREGRHNQSEFGARMTGKGLFAQLLQKRFRLACSRLGLNRTRSELDCSQFRPPPVGGQLSLFRETPISSLRSRMSHSGALRRLVCEQCLIRGVSR</sequence>
<dbReference type="PROSITE" id="PS51918">
    <property type="entry name" value="RADICAL_SAM"/>
    <property type="match status" value="1"/>
</dbReference>
<dbReference type="EMBL" id="NFZW01000037">
    <property type="protein sequence ID" value="RFA31940.1"/>
    <property type="molecule type" value="Genomic_DNA"/>
</dbReference>
<dbReference type="SUPFAM" id="SSF102114">
    <property type="entry name" value="Radical SAM enzymes"/>
    <property type="match status" value="1"/>
</dbReference>
<dbReference type="GO" id="GO:0046872">
    <property type="term" value="F:metal ion binding"/>
    <property type="evidence" value="ECO:0007669"/>
    <property type="project" value="UniProtKB-KW"/>
</dbReference>
<evidence type="ECO:0000256" key="2">
    <source>
        <dbReference type="ARBA" id="ARBA00023004"/>
    </source>
</evidence>
<dbReference type="InterPro" id="IPR040086">
    <property type="entry name" value="MJ0683-like"/>
</dbReference>
<keyword evidence="2" id="KW-0408">Iron</keyword>
<gene>
    <name evidence="6" type="ORF">CAL65_21065</name>
</gene>
<keyword evidence="7" id="KW-1185">Reference proteome</keyword>
<feature type="domain" description="Radical SAM core" evidence="5">
    <location>
        <begin position="57"/>
        <end position="294"/>
    </location>
</feature>
<dbReference type="Pfam" id="PF04055">
    <property type="entry name" value="Radical_SAM"/>
    <property type="match status" value="1"/>
</dbReference>
<dbReference type="PANTHER" id="PTHR43432">
    <property type="entry name" value="SLR0285 PROTEIN"/>
    <property type="match status" value="1"/>
</dbReference>
<dbReference type="InterPro" id="IPR007197">
    <property type="entry name" value="rSAM"/>
</dbReference>
<proteinExistence type="predicted"/>
<comment type="caution">
    <text evidence="6">The sequence shown here is derived from an EMBL/GenBank/DDBJ whole genome shotgun (WGS) entry which is preliminary data.</text>
</comment>
<keyword evidence="3" id="KW-0411">Iron-sulfur</keyword>
<evidence type="ECO:0000313" key="6">
    <source>
        <dbReference type="EMBL" id="RFA31940.1"/>
    </source>
</evidence>
<dbReference type="Proteomes" id="UP000256763">
    <property type="component" value="Unassembled WGS sequence"/>
</dbReference>
<evidence type="ECO:0000256" key="1">
    <source>
        <dbReference type="ARBA" id="ARBA00022723"/>
    </source>
</evidence>
<dbReference type="Gene3D" id="3.80.30.30">
    <property type="match status" value="1"/>
</dbReference>
<dbReference type="SFLD" id="SFLDG01084">
    <property type="entry name" value="Uncharacterised_Radical_SAM_Su"/>
    <property type="match status" value="1"/>
</dbReference>
<dbReference type="InterPro" id="IPR006638">
    <property type="entry name" value="Elp3/MiaA/NifB-like_rSAM"/>
</dbReference>
<keyword evidence="1" id="KW-0479">Metal-binding</keyword>
<reference evidence="7" key="1">
    <citation type="submission" date="2017-05" db="EMBL/GenBank/DDBJ databases">
        <authorList>
            <person name="Sharma S."/>
            <person name="Sidhu C."/>
            <person name="Pinnaka A.K."/>
        </authorList>
    </citation>
    <scope>NUCLEOTIDE SEQUENCE [LARGE SCALE GENOMIC DNA]</scope>
    <source>
        <strain evidence="7">AK93</strain>
    </source>
</reference>